<dbReference type="AlphaFoldDB" id="A0AAD3HP58"/>
<protein>
    <recommendedName>
        <fullName evidence="3">BACK domain-containing protein</fullName>
    </recommendedName>
</protein>
<dbReference type="PANTHER" id="PTHR24410:SF23">
    <property type="entry name" value="BTB DOMAIN-CONTAINING PROTEIN-RELATED"/>
    <property type="match status" value="1"/>
</dbReference>
<evidence type="ECO:0008006" key="3">
    <source>
        <dbReference type="Google" id="ProtNLM"/>
    </source>
</evidence>
<comment type="caution">
    <text evidence="1">The sequence shown here is derived from an EMBL/GenBank/DDBJ whole genome shotgun (WGS) entry which is preliminary data.</text>
</comment>
<dbReference type="PANTHER" id="PTHR24410">
    <property type="entry name" value="HL07962P-RELATED"/>
    <property type="match status" value="1"/>
</dbReference>
<accession>A0AAD3HP58</accession>
<evidence type="ECO:0000313" key="2">
    <source>
        <dbReference type="Proteomes" id="UP001054857"/>
    </source>
</evidence>
<dbReference type="EMBL" id="BMAR01000020">
    <property type="protein sequence ID" value="GFR47898.1"/>
    <property type="molecule type" value="Genomic_DNA"/>
</dbReference>
<dbReference type="Proteomes" id="UP001054857">
    <property type="component" value="Unassembled WGS sequence"/>
</dbReference>
<dbReference type="InterPro" id="IPR051481">
    <property type="entry name" value="BTB-POZ/Galectin-3-binding"/>
</dbReference>
<proteinExistence type="predicted"/>
<sequence>MAGNKYIAAAVASLFQDHTDSDCAVVFTLELDAPVKRSHNGVQHSAIGLRQAAITVIGDPLPVVLRHASPHFAAQLSRWNDGKREARTMCTPGCNTGRPELRIPLGSEAELPSARAAIRFAYTGEVHVSTVREVLEVRRQAAYLQIKGCTAACDEAIRGMVEAEESGGDSSEECGAADQQHAVLAFYACETLWSDADEDHSFQSLISAADQQLVSYFGNTLRVLNTPPLRRQLLDLPAVAVEALLESDSFGTDSESSVLLMLAVWMQANHYKTDAETRKRLCRLVRLVQLIKPYLSFVLPALAEDNATTKPFTAGWFTTKVSETAFISHFARAQKTERKQLLVSAKGSSYDIGSPMYSFYPRQQCVPEAGLTYHWHVSQEKLEQVLEMLQPGQEVYVNCTFDNGWESVSAQGFDWTPCLGLKHGAKAAGLYLDCKLPGALCMRGHTPAVVSSCARLTVARASKACVQQLFGTGDFFIVGQGWGSPGALPLRRLMAAGGGGGGAAVGLQLLAGWSEYLQGGKISGSLTLLRQPAGKKR</sequence>
<evidence type="ECO:0000313" key="1">
    <source>
        <dbReference type="EMBL" id="GFR47898.1"/>
    </source>
</evidence>
<organism evidence="1 2">
    <name type="scientific">Astrephomene gubernaculifera</name>
    <dbReference type="NCBI Taxonomy" id="47775"/>
    <lineage>
        <taxon>Eukaryota</taxon>
        <taxon>Viridiplantae</taxon>
        <taxon>Chlorophyta</taxon>
        <taxon>core chlorophytes</taxon>
        <taxon>Chlorophyceae</taxon>
        <taxon>CS clade</taxon>
        <taxon>Chlamydomonadales</taxon>
        <taxon>Astrephomenaceae</taxon>
        <taxon>Astrephomene</taxon>
    </lineage>
</organism>
<reference evidence="1 2" key="1">
    <citation type="journal article" date="2021" name="Sci. Rep.">
        <title>Genome sequencing of the multicellular alga Astrephomene provides insights into convergent evolution of germ-soma differentiation.</title>
        <authorList>
            <person name="Yamashita S."/>
            <person name="Yamamoto K."/>
            <person name="Matsuzaki R."/>
            <person name="Suzuki S."/>
            <person name="Yamaguchi H."/>
            <person name="Hirooka S."/>
            <person name="Minakuchi Y."/>
            <person name="Miyagishima S."/>
            <person name="Kawachi M."/>
            <person name="Toyoda A."/>
            <person name="Nozaki H."/>
        </authorList>
    </citation>
    <scope>NUCLEOTIDE SEQUENCE [LARGE SCALE GENOMIC DNA]</scope>
    <source>
        <strain evidence="1 2">NIES-4017</strain>
    </source>
</reference>
<dbReference type="Gene3D" id="3.30.710.10">
    <property type="entry name" value="Potassium Channel Kv1.1, Chain A"/>
    <property type="match status" value="1"/>
</dbReference>
<gene>
    <name evidence="1" type="ORF">Agub_g9645</name>
</gene>
<keyword evidence="2" id="KW-1185">Reference proteome</keyword>
<name>A0AAD3HP58_9CHLO</name>
<dbReference type="InterPro" id="IPR011333">
    <property type="entry name" value="SKP1/BTB/POZ_sf"/>
</dbReference>